<dbReference type="Pfam" id="PF02746">
    <property type="entry name" value="MR_MLE_N"/>
    <property type="match status" value="1"/>
</dbReference>
<dbReference type="SMART" id="SM00922">
    <property type="entry name" value="MR_MLE"/>
    <property type="match status" value="1"/>
</dbReference>
<dbReference type="Gene3D" id="3.20.20.120">
    <property type="entry name" value="Enolase-like C-terminal domain"/>
    <property type="match status" value="1"/>
</dbReference>
<dbReference type="OrthoDB" id="9775441at2"/>
<feature type="transmembrane region" description="Helical" evidence="4">
    <location>
        <begin position="93"/>
        <end position="112"/>
    </location>
</feature>
<dbReference type="InterPro" id="IPR029065">
    <property type="entry name" value="Enolase_C-like"/>
</dbReference>
<dbReference type="RefSeq" id="WP_099514993.1">
    <property type="nucleotide sequence ID" value="NZ_CP016619.1"/>
</dbReference>
<keyword evidence="6" id="KW-0614">Plasmid</keyword>
<dbReference type="SFLD" id="SFLDS00001">
    <property type="entry name" value="Enolase"/>
    <property type="match status" value="1"/>
</dbReference>
<name>A0A1B2EVU1_9HYPH</name>
<comment type="cofactor">
    <cofactor evidence="1">
        <name>Mg(2+)</name>
        <dbReference type="ChEBI" id="CHEBI:18420"/>
    </cofactor>
</comment>
<evidence type="ECO:0000256" key="4">
    <source>
        <dbReference type="SAM" id="Phobius"/>
    </source>
</evidence>
<dbReference type="Pfam" id="PF13378">
    <property type="entry name" value="MR_MLE_C"/>
    <property type="match status" value="1"/>
</dbReference>
<keyword evidence="4" id="KW-0812">Transmembrane</keyword>
<keyword evidence="4" id="KW-0472">Membrane</keyword>
<protein>
    <submittedName>
        <fullName evidence="6">Mandelate racemase</fullName>
    </submittedName>
</protein>
<evidence type="ECO:0000256" key="1">
    <source>
        <dbReference type="ARBA" id="ARBA00001946"/>
    </source>
</evidence>
<feature type="domain" description="Mandelate racemase/muconate lactonizing enzyme C-terminal" evidence="5">
    <location>
        <begin position="147"/>
        <end position="239"/>
    </location>
</feature>
<gene>
    <name evidence="6" type="ORF">BB934_38035</name>
</gene>
<dbReference type="GO" id="GO:0009063">
    <property type="term" value="P:amino acid catabolic process"/>
    <property type="evidence" value="ECO:0007669"/>
    <property type="project" value="InterPro"/>
</dbReference>
<sequence>MKIRSIQTTIIEIPFIDGGKGEGLTPTAWRTLETVLVRIEDEDGFIGWGEGFGYFTADATKAIIERMIAPLLIGEVIDDVATWNDKTQRRLALFGRYGITIFAISGIDIALWDLKAKREGKPLFHLLGQQRKTSVPYYASLVRYGDESIAARVSGEALACGFKELKLHEITLPEIAACRDAAGPDIPISVDVNCNWSETFARDSIDQLIDLRTSWLEEPIFPPEDFAALKRLRGSGLAIAAGENWATSVQFQAALDAKSVDFAQPSVTKVGGVTEFLKIAEISAHAGIELLPHCPYFGPGFYASLHLAAALPQVRQLEYLFVTPEAWLSDIKSLQAGGDFTIPQVPGSGFEPSPEVLSRYARA</sequence>
<dbReference type="GO" id="GO:0016836">
    <property type="term" value="F:hydro-lyase activity"/>
    <property type="evidence" value="ECO:0007669"/>
    <property type="project" value="TreeGrafter"/>
</dbReference>
<dbReference type="InterPro" id="IPR013342">
    <property type="entry name" value="Mandelate_racemase_C"/>
</dbReference>
<dbReference type="EMBL" id="CP016619">
    <property type="protein sequence ID" value="ANY84062.1"/>
    <property type="molecule type" value="Genomic_DNA"/>
</dbReference>
<dbReference type="KEGG" id="moc:BB934_38035"/>
<dbReference type="GO" id="GO:0000287">
    <property type="term" value="F:magnesium ion binding"/>
    <property type="evidence" value="ECO:0007669"/>
    <property type="project" value="TreeGrafter"/>
</dbReference>
<dbReference type="InterPro" id="IPR018110">
    <property type="entry name" value="Mandel_Rmase/mucon_lact_enz_CS"/>
</dbReference>
<keyword evidence="3" id="KW-0460">Magnesium</keyword>
<dbReference type="InterPro" id="IPR046945">
    <property type="entry name" value="RHMD-like"/>
</dbReference>
<evidence type="ECO:0000313" key="6">
    <source>
        <dbReference type="EMBL" id="ANY84062.1"/>
    </source>
</evidence>
<dbReference type="CDD" id="cd03316">
    <property type="entry name" value="MR_like"/>
    <property type="match status" value="1"/>
</dbReference>
<dbReference type="InterPro" id="IPR036849">
    <property type="entry name" value="Enolase-like_C_sf"/>
</dbReference>
<reference evidence="6" key="1">
    <citation type="submission" date="2016-07" db="EMBL/GenBank/DDBJ databases">
        <title>Microvirga ossetica sp. nov. a new species of rhizobia isolated from root nodules of the legume species Vicia alpestris Steven originated from North Ossetia region in the Caucasus.</title>
        <authorList>
            <person name="Safronova V.I."/>
            <person name="Kuznetsova I.G."/>
            <person name="Sazanova A.L."/>
            <person name="Belimov A."/>
            <person name="Andronov E."/>
            <person name="Osledkin Y.S."/>
            <person name="Onishchuk O.P."/>
            <person name="Kurchak O.N."/>
            <person name="Shaposhnikov A.I."/>
            <person name="Willems A."/>
            <person name="Tikhonovich I.A."/>
        </authorList>
    </citation>
    <scope>NUCLEOTIDE SEQUENCE [LARGE SCALE GENOMIC DNA]</scope>
    <source>
        <strain evidence="6">V5/3M</strain>
        <plasmid evidence="6">unnamed2</plasmid>
    </source>
</reference>
<dbReference type="PANTHER" id="PTHR13794">
    <property type="entry name" value="ENOLASE SUPERFAMILY, MANDELATE RACEMASE"/>
    <property type="match status" value="1"/>
</dbReference>
<evidence type="ECO:0000256" key="3">
    <source>
        <dbReference type="ARBA" id="ARBA00022842"/>
    </source>
</evidence>
<dbReference type="GO" id="GO:0016052">
    <property type="term" value="P:carbohydrate catabolic process"/>
    <property type="evidence" value="ECO:0007669"/>
    <property type="project" value="TreeGrafter"/>
</dbReference>
<dbReference type="PANTHER" id="PTHR13794:SF58">
    <property type="entry name" value="MITOCHONDRIAL ENOLASE SUPERFAMILY MEMBER 1"/>
    <property type="match status" value="1"/>
</dbReference>
<dbReference type="InterPro" id="IPR013341">
    <property type="entry name" value="Mandelate_racemase_N_dom"/>
</dbReference>
<geneLocation type="plasmid" evidence="6">
    <name>unnamed2</name>
</geneLocation>
<keyword evidence="2" id="KW-0479">Metal-binding</keyword>
<proteinExistence type="predicted"/>
<dbReference type="Gene3D" id="3.30.390.10">
    <property type="entry name" value="Enolase-like, N-terminal domain"/>
    <property type="match status" value="1"/>
</dbReference>
<dbReference type="PROSITE" id="PS00909">
    <property type="entry name" value="MR_MLE_2"/>
    <property type="match status" value="1"/>
</dbReference>
<keyword evidence="4" id="KW-1133">Transmembrane helix</keyword>
<dbReference type="SUPFAM" id="SSF54826">
    <property type="entry name" value="Enolase N-terminal domain-like"/>
    <property type="match status" value="1"/>
</dbReference>
<dbReference type="AlphaFoldDB" id="A0A1B2EVU1"/>
<dbReference type="SUPFAM" id="SSF51604">
    <property type="entry name" value="Enolase C-terminal domain-like"/>
    <property type="match status" value="1"/>
</dbReference>
<dbReference type="PROSITE" id="PS00908">
    <property type="entry name" value="MR_MLE_1"/>
    <property type="match status" value="1"/>
</dbReference>
<organism evidence="6">
    <name type="scientific">Microvirga ossetica</name>
    <dbReference type="NCBI Taxonomy" id="1882682"/>
    <lineage>
        <taxon>Bacteria</taxon>
        <taxon>Pseudomonadati</taxon>
        <taxon>Pseudomonadota</taxon>
        <taxon>Alphaproteobacteria</taxon>
        <taxon>Hyphomicrobiales</taxon>
        <taxon>Methylobacteriaceae</taxon>
        <taxon>Microvirga</taxon>
    </lineage>
</organism>
<accession>A0A1B2EVU1</accession>
<evidence type="ECO:0000256" key="2">
    <source>
        <dbReference type="ARBA" id="ARBA00022723"/>
    </source>
</evidence>
<dbReference type="InterPro" id="IPR029017">
    <property type="entry name" value="Enolase-like_N"/>
</dbReference>
<evidence type="ECO:0000259" key="5">
    <source>
        <dbReference type="SMART" id="SM00922"/>
    </source>
</evidence>